<dbReference type="PANTHER" id="PTHR43586">
    <property type="entry name" value="CYSTEINE DESULFURASE"/>
    <property type="match status" value="1"/>
</dbReference>
<dbReference type="Gene3D" id="3.40.640.10">
    <property type="entry name" value="Type I PLP-dependent aspartate aminotransferase-like (Major domain)"/>
    <property type="match status" value="1"/>
</dbReference>
<protein>
    <submittedName>
        <fullName evidence="3">Selenocysteine lyase/cysteine desulfurase</fullName>
    </submittedName>
</protein>
<dbReference type="InterPro" id="IPR000192">
    <property type="entry name" value="Aminotrans_V_dom"/>
</dbReference>
<reference evidence="3 4" key="1">
    <citation type="submission" date="2019-03" db="EMBL/GenBank/DDBJ databases">
        <title>Genomic Encyclopedia of Type Strains, Phase IV (KMG-IV): sequencing the most valuable type-strain genomes for metagenomic binning, comparative biology and taxonomic classification.</title>
        <authorList>
            <person name="Goeker M."/>
        </authorList>
    </citation>
    <scope>NUCLEOTIDE SEQUENCE [LARGE SCALE GENOMIC DNA]</scope>
    <source>
        <strain evidence="3 4">DSM 100048</strain>
    </source>
</reference>
<dbReference type="SUPFAM" id="SSF53383">
    <property type="entry name" value="PLP-dependent transferases"/>
    <property type="match status" value="1"/>
</dbReference>
<dbReference type="InterPro" id="IPR015424">
    <property type="entry name" value="PyrdxlP-dep_Trfase"/>
</dbReference>
<sequence length="407" mass="44147">MHAVDPGSGKAPAAQTEALAGARKQFPVLERLTFLSICEKSIVPDCGRAAVEHYLDLMQSAGASRSEHEIRVETAKQKFARLINAHQDEIAFTRNVSDGINGIACAIDWQPGDNVVLTAELEHPNNLYPWRHLERLGVELRRVPPRDGVIDAPAMVSAIDDRTRVVTAATVTFAPGLRTDLRTIGEAARERGVLFVVDAVQSAGILHLDVERDLFDCLATSTSKGLLGLYGAGFLYCRREVAQRLTPAYLSRSGIDAGPGQHSEGGNEAYRLAPGARRFEVGSYPLAEAYAVDASLDLILGIGQDVIEAHVLRLASRFAEGLRERGLPVYGASDPAHASHIVTLGALGSGGHDFSHDARINELASWLQDRQVGFTIRRGQLRFAFHLYNNESDVDRVMALIDAFPGA</sequence>
<dbReference type="GO" id="GO:0016829">
    <property type="term" value="F:lyase activity"/>
    <property type="evidence" value="ECO:0007669"/>
    <property type="project" value="UniProtKB-KW"/>
</dbReference>
<dbReference type="InterPro" id="IPR015422">
    <property type="entry name" value="PyrdxlP-dep_Trfase_small"/>
</dbReference>
<keyword evidence="1" id="KW-0663">Pyridoxal phosphate</keyword>
<feature type="domain" description="Aminotransferase class V" evidence="2">
    <location>
        <begin position="66"/>
        <end position="397"/>
    </location>
</feature>
<dbReference type="Pfam" id="PF00266">
    <property type="entry name" value="Aminotran_5"/>
    <property type="match status" value="1"/>
</dbReference>
<accession>A0A4R3UT78</accession>
<dbReference type="PANTHER" id="PTHR43586:SF15">
    <property type="entry name" value="BLR3095 PROTEIN"/>
    <property type="match status" value="1"/>
</dbReference>
<organism evidence="3 4">
    <name type="scientific">Paracandidimonas soli</name>
    <dbReference type="NCBI Taxonomy" id="1917182"/>
    <lineage>
        <taxon>Bacteria</taxon>
        <taxon>Pseudomonadati</taxon>
        <taxon>Pseudomonadota</taxon>
        <taxon>Betaproteobacteria</taxon>
        <taxon>Burkholderiales</taxon>
        <taxon>Alcaligenaceae</taxon>
        <taxon>Paracandidimonas</taxon>
    </lineage>
</organism>
<evidence type="ECO:0000313" key="3">
    <source>
        <dbReference type="EMBL" id="TCU95205.1"/>
    </source>
</evidence>
<dbReference type="Gene3D" id="3.90.1150.10">
    <property type="entry name" value="Aspartate Aminotransferase, domain 1"/>
    <property type="match status" value="1"/>
</dbReference>
<proteinExistence type="predicted"/>
<evidence type="ECO:0000313" key="4">
    <source>
        <dbReference type="Proteomes" id="UP000294692"/>
    </source>
</evidence>
<evidence type="ECO:0000256" key="1">
    <source>
        <dbReference type="ARBA" id="ARBA00022898"/>
    </source>
</evidence>
<dbReference type="InterPro" id="IPR015421">
    <property type="entry name" value="PyrdxlP-dep_Trfase_major"/>
</dbReference>
<dbReference type="EMBL" id="SMBX01000008">
    <property type="protein sequence ID" value="TCU95205.1"/>
    <property type="molecule type" value="Genomic_DNA"/>
</dbReference>
<keyword evidence="4" id="KW-1185">Reference proteome</keyword>
<evidence type="ECO:0000259" key="2">
    <source>
        <dbReference type="Pfam" id="PF00266"/>
    </source>
</evidence>
<comment type="caution">
    <text evidence="3">The sequence shown here is derived from an EMBL/GenBank/DDBJ whole genome shotgun (WGS) entry which is preliminary data.</text>
</comment>
<dbReference type="Proteomes" id="UP000294692">
    <property type="component" value="Unassembled WGS sequence"/>
</dbReference>
<gene>
    <name evidence="3" type="ORF">EV686_10848</name>
</gene>
<keyword evidence="3" id="KW-0456">Lyase</keyword>
<name>A0A4R3UT78_9BURK</name>
<dbReference type="AlphaFoldDB" id="A0A4R3UT78"/>